<keyword evidence="1 2" id="KW-0238">DNA-binding</keyword>
<dbReference type="PANTHER" id="PTHR43479">
    <property type="entry name" value="ACREF/ENVCD OPERON REPRESSOR-RELATED"/>
    <property type="match status" value="1"/>
</dbReference>
<evidence type="ECO:0000256" key="2">
    <source>
        <dbReference type="PROSITE-ProRule" id="PRU00335"/>
    </source>
</evidence>
<dbReference type="InterPro" id="IPR009057">
    <property type="entry name" value="Homeodomain-like_sf"/>
</dbReference>
<name>A0A0D7WW03_9BACL</name>
<dbReference type="SUPFAM" id="SSF46689">
    <property type="entry name" value="Homeodomain-like"/>
    <property type="match status" value="1"/>
</dbReference>
<dbReference type="Gene3D" id="1.10.357.10">
    <property type="entry name" value="Tetracycline Repressor, domain 2"/>
    <property type="match status" value="1"/>
</dbReference>
<dbReference type="InterPro" id="IPR050624">
    <property type="entry name" value="HTH-type_Tx_Regulator"/>
</dbReference>
<dbReference type="PATRIC" id="fig|159743.3.peg.5343"/>
<gene>
    <name evidence="4" type="ORF">QD47_24075</name>
</gene>
<dbReference type="OrthoDB" id="9812993at2"/>
<reference evidence="4 5" key="1">
    <citation type="submission" date="2014-11" db="EMBL/GenBank/DDBJ databases">
        <title>Draft Genome Sequences of Paenibacillus polymyxa NRRL B-30509 and Paenibacillus terrae NRRL B-30644, Strains from a Poultry Environment that Produce Tridecaptin A and Paenicidins.</title>
        <authorList>
            <person name="van Belkum M.J."/>
            <person name="Lohans C.T."/>
            <person name="Vederas J.C."/>
        </authorList>
    </citation>
    <scope>NUCLEOTIDE SEQUENCE [LARGE SCALE GENOMIC DNA]</scope>
    <source>
        <strain evidence="4 5">NRRL B-30644</strain>
    </source>
</reference>
<feature type="DNA-binding region" description="H-T-H motif" evidence="2">
    <location>
        <begin position="26"/>
        <end position="45"/>
    </location>
</feature>
<organism evidence="4 5">
    <name type="scientific">Paenibacillus terrae</name>
    <dbReference type="NCBI Taxonomy" id="159743"/>
    <lineage>
        <taxon>Bacteria</taxon>
        <taxon>Bacillati</taxon>
        <taxon>Bacillota</taxon>
        <taxon>Bacilli</taxon>
        <taxon>Bacillales</taxon>
        <taxon>Paenibacillaceae</taxon>
        <taxon>Paenibacillus</taxon>
    </lineage>
</organism>
<proteinExistence type="predicted"/>
<dbReference type="GO" id="GO:0003677">
    <property type="term" value="F:DNA binding"/>
    <property type="evidence" value="ECO:0007669"/>
    <property type="project" value="UniProtKB-UniRule"/>
</dbReference>
<dbReference type="EMBL" id="JTHP01000065">
    <property type="protein sequence ID" value="KJD43174.1"/>
    <property type="molecule type" value="Genomic_DNA"/>
</dbReference>
<dbReference type="PANTHER" id="PTHR43479:SF11">
    <property type="entry name" value="ACREF_ENVCD OPERON REPRESSOR-RELATED"/>
    <property type="match status" value="1"/>
</dbReference>
<evidence type="ECO:0000259" key="3">
    <source>
        <dbReference type="PROSITE" id="PS50977"/>
    </source>
</evidence>
<evidence type="ECO:0000313" key="5">
    <source>
        <dbReference type="Proteomes" id="UP000032534"/>
    </source>
</evidence>
<sequence length="293" mass="33591">MKKITSDDIIYAALSLFSEKGYDATSVDEIARESGMVKASFYKYFQSKEELLLGTIVLIEKLLDADIKELYLKHQLPSREKLRQLNLIALGRIYKNKVHLLVYSVPLIGSKEEKIAQAIDRVEHHLSNVMVDFLIDAYGESINDYAYDIGFVVKSIIINSFRMSDSELSWTEHQTLAEFIVSITDMLAQGMLSPDVQHQIMWGRDSVFHEDSDQIWTKGRQIAHVLQHMEAVLKQIELDEAIQNEHMQILSRLQGELSEQNVETAHVKALLLFLEQLPELQEDCTKLKAILEV</sequence>
<dbReference type="PROSITE" id="PS50977">
    <property type="entry name" value="HTH_TETR_2"/>
    <property type="match status" value="1"/>
</dbReference>
<keyword evidence="5" id="KW-1185">Reference proteome</keyword>
<dbReference type="AlphaFoldDB" id="A0A0D7WW03"/>
<accession>A0A0D7WW03</accession>
<comment type="caution">
    <text evidence="4">The sequence shown here is derived from an EMBL/GenBank/DDBJ whole genome shotgun (WGS) entry which is preliminary data.</text>
</comment>
<feature type="domain" description="HTH tetR-type" evidence="3">
    <location>
        <begin position="3"/>
        <end position="63"/>
    </location>
</feature>
<dbReference type="RefSeq" id="WP_044648501.1">
    <property type="nucleotide sequence ID" value="NZ_JTHP01000065.1"/>
</dbReference>
<evidence type="ECO:0000256" key="1">
    <source>
        <dbReference type="ARBA" id="ARBA00023125"/>
    </source>
</evidence>
<dbReference type="InterPro" id="IPR001647">
    <property type="entry name" value="HTH_TetR"/>
</dbReference>
<dbReference type="PRINTS" id="PR00455">
    <property type="entry name" value="HTHTETR"/>
</dbReference>
<dbReference type="Pfam" id="PF00440">
    <property type="entry name" value="TetR_N"/>
    <property type="match status" value="1"/>
</dbReference>
<protein>
    <submittedName>
        <fullName evidence="4">Transcriptional regulator</fullName>
    </submittedName>
</protein>
<evidence type="ECO:0000313" key="4">
    <source>
        <dbReference type="EMBL" id="KJD43174.1"/>
    </source>
</evidence>
<dbReference type="Proteomes" id="UP000032534">
    <property type="component" value="Unassembled WGS sequence"/>
</dbReference>